<evidence type="ECO:0000256" key="1">
    <source>
        <dbReference type="SAM" id="Phobius"/>
    </source>
</evidence>
<dbReference type="Gramene" id="PGSC0003DMT400064680">
    <property type="protein sequence ID" value="PGSC0003DMT400064680"/>
    <property type="gene ID" value="PGSC0003DMG400025123"/>
</dbReference>
<dbReference type="Proteomes" id="UP000011115">
    <property type="component" value="Unassembled WGS sequence"/>
</dbReference>
<reference evidence="3" key="1">
    <citation type="journal article" date="2011" name="Nature">
        <title>Genome sequence and analysis of the tuber crop potato.</title>
        <authorList>
            <consortium name="The Potato Genome Sequencing Consortium"/>
        </authorList>
    </citation>
    <scope>NUCLEOTIDE SEQUENCE [LARGE SCALE GENOMIC DNA]</scope>
    <source>
        <strain evidence="3">cv. DM1-3 516 R44</strain>
    </source>
</reference>
<sequence>MPYAPHIPQTVASSRRGHGDRWKYDPNVSFSRLVHFLYSFSVFPATIVVLEVVG</sequence>
<keyword evidence="1" id="KW-0812">Transmembrane</keyword>
<proteinExistence type="predicted"/>
<keyword evidence="3" id="KW-1185">Reference proteome</keyword>
<evidence type="ECO:0000313" key="2">
    <source>
        <dbReference type="EnsemblPlants" id="PGSC0003DMT400064680"/>
    </source>
</evidence>
<keyword evidence="1" id="KW-1133">Transmembrane helix</keyword>
<name>M1CCQ5_SOLTU</name>
<reference evidence="2" key="2">
    <citation type="submission" date="2015-06" db="UniProtKB">
        <authorList>
            <consortium name="EnsemblPlants"/>
        </authorList>
    </citation>
    <scope>IDENTIFICATION</scope>
    <source>
        <strain evidence="2">DM1-3 516 R44</strain>
    </source>
</reference>
<feature type="transmembrane region" description="Helical" evidence="1">
    <location>
        <begin position="33"/>
        <end position="53"/>
    </location>
</feature>
<keyword evidence="1" id="KW-0472">Membrane</keyword>
<protein>
    <submittedName>
        <fullName evidence="2">Class S F-box protein</fullName>
    </submittedName>
</protein>
<dbReference type="AlphaFoldDB" id="M1CCQ5"/>
<dbReference type="EnsemblPlants" id="PGSC0003DMT400064680">
    <property type="protein sequence ID" value="PGSC0003DMT400064680"/>
    <property type="gene ID" value="PGSC0003DMG400025123"/>
</dbReference>
<evidence type="ECO:0000313" key="3">
    <source>
        <dbReference type="Proteomes" id="UP000011115"/>
    </source>
</evidence>
<dbReference type="HOGENOM" id="CLU_3054163_0_0_1"/>
<organism evidence="2 3">
    <name type="scientific">Solanum tuberosum</name>
    <name type="common">Potato</name>
    <dbReference type="NCBI Taxonomy" id="4113"/>
    <lineage>
        <taxon>Eukaryota</taxon>
        <taxon>Viridiplantae</taxon>
        <taxon>Streptophyta</taxon>
        <taxon>Embryophyta</taxon>
        <taxon>Tracheophyta</taxon>
        <taxon>Spermatophyta</taxon>
        <taxon>Magnoliopsida</taxon>
        <taxon>eudicotyledons</taxon>
        <taxon>Gunneridae</taxon>
        <taxon>Pentapetalae</taxon>
        <taxon>asterids</taxon>
        <taxon>lamiids</taxon>
        <taxon>Solanales</taxon>
        <taxon>Solanaceae</taxon>
        <taxon>Solanoideae</taxon>
        <taxon>Solaneae</taxon>
        <taxon>Solanum</taxon>
    </lineage>
</organism>
<accession>M1CCQ5</accession>